<feature type="transmembrane region" description="Helical" evidence="1">
    <location>
        <begin position="12"/>
        <end position="32"/>
    </location>
</feature>
<feature type="non-terminal residue" evidence="2">
    <location>
        <position position="58"/>
    </location>
</feature>
<dbReference type="InParanoid" id="A0A0D0ACQ8"/>
<evidence type="ECO:0000313" key="3">
    <source>
        <dbReference type="Proteomes" id="UP000054485"/>
    </source>
</evidence>
<dbReference type="EMBL" id="KN836454">
    <property type="protein sequence ID" value="KIK32032.1"/>
    <property type="molecule type" value="Genomic_DNA"/>
</dbReference>
<name>A0A0D0ACQ8_9AGAM</name>
<protein>
    <submittedName>
        <fullName evidence="2">Uncharacterized protein</fullName>
    </submittedName>
</protein>
<dbReference type="AlphaFoldDB" id="A0A0D0ACQ8"/>
<keyword evidence="1" id="KW-0472">Membrane</keyword>
<sequence length="58" mass="6841">GSKGHRFTYGKVLGIYHVNVIMIGVGMVDYTLHRMEFLWIHWYEPIQQLSTWDTSTLN</sequence>
<keyword evidence="3" id="KW-1185">Reference proteome</keyword>
<evidence type="ECO:0000256" key="1">
    <source>
        <dbReference type="SAM" id="Phobius"/>
    </source>
</evidence>
<accession>A0A0D0ACQ8</accession>
<reference evidence="3" key="2">
    <citation type="submission" date="2015-01" db="EMBL/GenBank/DDBJ databases">
        <title>Evolutionary Origins and Diversification of the Mycorrhizal Mutualists.</title>
        <authorList>
            <consortium name="DOE Joint Genome Institute"/>
            <consortium name="Mycorrhizal Genomics Consortium"/>
            <person name="Kohler A."/>
            <person name="Kuo A."/>
            <person name="Nagy L.G."/>
            <person name="Floudas D."/>
            <person name="Copeland A."/>
            <person name="Barry K.W."/>
            <person name="Cichocki N."/>
            <person name="Veneault-Fourrey C."/>
            <person name="LaButti K."/>
            <person name="Lindquist E.A."/>
            <person name="Lipzen A."/>
            <person name="Lundell T."/>
            <person name="Morin E."/>
            <person name="Murat C."/>
            <person name="Riley R."/>
            <person name="Ohm R."/>
            <person name="Sun H."/>
            <person name="Tunlid A."/>
            <person name="Henrissat B."/>
            <person name="Grigoriev I.V."/>
            <person name="Hibbett D.S."/>
            <person name="Martin F."/>
        </authorList>
    </citation>
    <scope>NUCLEOTIDE SEQUENCE [LARGE SCALE GENOMIC DNA]</scope>
    <source>
        <strain evidence="3">UH-Slu-Lm8-n1</strain>
    </source>
</reference>
<dbReference type="OrthoDB" id="3183767at2759"/>
<dbReference type="HOGENOM" id="CLU_2984793_0_0_1"/>
<dbReference type="STRING" id="930992.A0A0D0ACQ8"/>
<evidence type="ECO:0000313" key="2">
    <source>
        <dbReference type="EMBL" id="KIK32032.1"/>
    </source>
</evidence>
<feature type="non-terminal residue" evidence="2">
    <location>
        <position position="1"/>
    </location>
</feature>
<gene>
    <name evidence="2" type="ORF">CY34DRAFT_65440</name>
</gene>
<proteinExistence type="predicted"/>
<reference evidence="2 3" key="1">
    <citation type="submission" date="2014-04" db="EMBL/GenBank/DDBJ databases">
        <authorList>
            <consortium name="DOE Joint Genome Institute"/>
            <person name="Kuo A."/>
            <person name="Ruytinx J."/>
            <person name="Rineau F."/>
            <person name="Colpaert J."/>
            <person name="Kohler A."/>
            <person name="Nagy L.G."/>
            <person name="Floudas D."/>
            <person name="Copeland A."/>
            <person name="Barry K.W."/>
            <person name="Cichocki N."/>
            <person name="Veneault-Fourrey C."/>
            <person name="LaButti K."/>
            <person name="Lindquist E.A."/>
            <person name="Lipzen A."/>
            <person name="Lundell T."/>
            <person name="Morin E."/>
            <person name="Murat C."/>
            <person name="Sun H."/>
            <person name="Tunlid A."/>
            <person name="Henrissat B."/>
            <person name="Grigoriev I.V."/>
            <person name="Hibbett D.S."/>
            <person name="Martin F."/>
            <person name="Nordberg H.P."/>
            <person name="Cantor M.N."/>
            <person name="Hua S.X."/>
        </authorList>
    </citation>
    <scope>NUCLEOTIDE SEQUENCE [LARGE SCALE GENOMIC DNA]</scope>
    <source>
        <strain evidence="2 3">UH-Slu-Lm8-n1</strain>
    </source>
</reference>
<keyword evidence="1" id="KW-1133">Transmembrane helix</keyword>
<keyword evidence="1" id="KW-0812">Transmembrane</keyword>
<organism evidence="2 3">
    <name type="scientific">Suillus luteus UH-Slu-Lm8-n1</name>
    <dbReference type="NCBI Taxonomy" id="930992"/>
    <lineage>
        <taxon>Eukaryota</taxon>
        <taxon>Fungi</taxon>
        <taxon>Dikarya</taxon>
        <taxon>Basidiomycota</taxon>
        <taxon>Agaricomycotina</taxon>
        <taxon>Agaricomycetes</taxon>
        <taxon>Agaricomycetidae</taxon>
        <taxon>Boletales</taxon>
        <taxon>Suillineae</taxon>
        <taxon>Suillaceae</taxon>
        <taxon>Suillus</taxon>
    </lineage>
</organism>
<dbReference type="Proteomes" id="UP000054485">
    <property type="component" value="Unassembled WGS sequence"/>
</dbReference>